<evidence type="ECO:0000256" key="3">
    <source>
        <dbReference type="SAM" id="MobiDB-lite"/>
    </source>
</evidence>
<organism evidence="7 8">
    <name type="scientific">Pseudoxanthomonas spadix (strain BD-a59)</name>
    <dbReference type="NCBI Taxonomy" id="1045855"/>
    <lineage>
        <taxon>Bacteria</taxon>
        <taxon>Pseudomonadati</taxon>
        <taxon>Pseudomonadota</taxon>
        <taxon>Gammaproteobacteria</taxon>
        <taxon>Lysobacterales</taxon>
        <taxon>Lysobacteraceae</taxon>
        <taxon>Pseudoxanthomonas</taxon>
    </lineage>
</organism>
<dbReference type="Gene3D" id="2.40.30.170">
    <property type="match status" value="1"/>
</dbReference>
<evidence type="ECO:0000256" key="1">
    <source>
        <dbReference type="ARBA" id="ARBA00009477"/>
    </source>
</evidence>
<feature type="compositionally biased region" description="Low complexity" evidence="3">
    <location>
        <begin position="1"/>
        <end position="18"/>
    </location>
</feature>
<keyword evidence="2" id="KW-0175">Coiled coil</keyword>
<dbReference type="GO" id="GO:0055085">
    <property type="term" value="P:transmembrane transport"/>
    <property type="evidence" value="ECO:0007669"/>
    <property type="project" value="InterPro"/>
</dbReference>
<keyword evidence="4" id="KW-1133">Transmembrane helix</keyword>
<dbReference type="Gene3D" id="1.10.287.470">
    <property type="entry name" value="Helix hairpin bin"/>
    <property type="match status" value="2"/>
</dbReference>
<dbReference type="PANTHER" id="PTHR30386">
    <property type="entry name" value="MEMBRANE FUSION SUBUNIT OF EMRAB-TOLC MULTIDRUG EFFLUX PUMP"/>
    <property type="match status" value="1"/>
</dbReference>
<gene>
    <name evidence="7" type="ordered locus">DSC_03005</name>
</gene>
<evidence type="ECO:0000256" key="2">
    <source>
        <dbReference type="SAM" id="Coils"/>
    </source>
</evidence>
<dbReference type="Pfam" id="PF25963">
    <property type="entry name" value="Beta-barrel_AAEA"/>
    <property type="match status" value="1"/>
</dbReference>
<dbReference type="SUPFAM" id="SSF111369">
    <property type="entry name" value="HlyD-like secretion proteins"/>
    <property type="match status" value="2"/>
</dbReference>
<evidence type="ECO:0000259" key="5">
    <source>
        <dbReference type="Pfam" id="PF25917"/>
    </source>
</evidence>
<comment type="similarity">
    <text evidence="1">Belongs to the membrane fusion protein (MFP) (TC 8.A.1) family.</text>
</comment>
<name>G7UWE1_PSEUP</name>
<evidence type="ECO:0000259" key="6">
    <source>
        <dbReference type="Pfam" id="PF25963"/>
    </source>
</evidence>
<dbReference type="InterPro" id="IPR058625">
    <property type="entry name" value="MdtA-like_BSH"/>
</dbReference>
<dbReference type="InterPro" id="IPR050739">
    <property type="entry name" value="MFP"/>
</dbReference>
<dbReference type="PANTHER" id="PTHR30386:SF24">
    <property type="entry name" value="MULTIDRUG RESISTANCE EFFLUX PUMP"/>
    <property type="match status" value="1"/>
</dbReference>
<keyword evidence="4" id="KW-0472">Membrane</keyword>
<dbReference type="PRINTS" id="PR01490">
    <property type="entry name" value="RTXTOXIND"/>
</dbReference>
<protein>
    <submittedName>
        <fullName evidence="7">Membrane fusion protein</fullName>
    </submittedName>
</protein>
<evidence type="ECO:0000256" key="4">
    <source>
        <dbReference type="SAM" id="Phobius"/>
    </source>
</evidence>
<feature type="domain" description="Multidrug resistance protein MdtA-like barrel-sandwich hybrid" evidence="5">
    <location>
        <begin position="107"/>
        <end position="300"/>
    </location>
</feature>
<proteinExistence type="inferred from homology"/>
<dbReference type="STRING" id="1045855.DSC_03005"/>
<dbReference type="Proteomes" id="UP000005870">
    <property type="component" value="Chromosome"/>
</dbReference>
<dbReference type="Gene3D" id="2.40.50.100">
    <property type="match status" value="1"/>
</dbReference>
<sequence length="402" mass="42922">MALVASAGAAAGQSGTSQHPGPADSLRRRFRTPMSTPAADPAPVPSPEAEQAARARRRRRRIVGYVAFIVVVLLGVALVLYAWRLPPFTSTLQTTENAMVRGQVTLIAPQVSGYVTQVPVQDFQHVRVGQLLAQIDDRIYYQQLEQAQAQLQSAQANLDNWVQQKASAEASVAESRAGVASSAAQRDNARVSLRRIEALTAQQMLSRQDRDTAFATDAQARASLAQAQAALSAAEQGVRSVTVNRATLEAAVANARAAVRLARINFDNTRIVAPRAGQLGQVSVHQGAYVTNGTQLMAIVPDVLWVVANMKETQMAQVRLGQPVSFSVDALGGARLHGHVQEISPATGSEFSVLPADNATGNFVKIAQRIPVRISIDPGQQPATRLRPGMSVVVGIDTAARR</sequence>
<dbReference type="AlphaFoldDB" id="G7UWE1"/>
<dbReference type="Pfam" id="PF25917">
    <property type="entry name" value="BSH_RND"/>
    <property type="match status" value="1"/>
</dbReference>
<feature type="coiled-coil region" evidence="2">
    <location>
        <begin position="144"/>
        <end position="171"/>
    </location>
</feature>
<dbReference type="InterPro" id="IPR058634">
    <property type="entry name" value="AaeA-lik-b-barrel"/>
</dbReference>
<feature type="region of interest" description="Disordered" evidence="3">
    <location>
        <begin position="1"/>
        <end position="52"/>
    </location>
</feature>
<dbReference type="EMBL" id="CP003093">
    <property type="protein sequence ID" value="AER55254.1"/>
    <property type="molecule type" value="Genomic_DNA"/>
</dbReference>
<evidence type="ECO:0000313" key="8">
    <source>
        <dbReference type="Proteomes" id="UP000005870"/>
    </source>
</evidence>
<dbReference type="KEGG" id="psd:DSC_03005"/>
<dbReference type="eggNOG" id="COG1566">
    <property type="taxonomic scope" value="Bacteria"/>
</dbReference>
<dbReference type="HOGENOM" id="CLU_018816_15_1_6"/>
<reference evidence="7 8" key="1">
    <citation type="journal article" date="2012" name="J. Bacteriol.">
        <title>Complete Genome Sequence of the BTEX-Degrading Bacterium Pseudoxanthomonas spadix BD-a59.</title>
        <authorList>
            <person name="Lee S.H."/>
            <person name="Jin H.M."/>
            <person name="Lee H.J."/>
            <person name="Kim J.M."/>
            <person name="Jeon C.O."/>
        </authorList>
    </citation>
    <scope>NUCLEOTIDE SEQUENCE [LARGE SCALE GENOMIC DNA]</scope>
    <source>
        <strain evidence="7 8">BD-a59</strain>
    </source>
</reference>
<feature type="domain" description="p-hydroxybenzoic acid efflux pump subunit AaeA-like beta-barrel" evidence="6">
    <location>
        <begin position="304"/>
        <end position="396"/>
    </location>
</feature>
<accession>G7UWE1</accession>
<evidence type="ECO:0000313" key="7">
    <source>
        <dbReference type="EMBL" id="AER55254.1"/>
    </source>
</evidence>
<keyword evidence="8" id="KW-1185">Reference proteome</keyword>
<keyword evidence="4" id="KW-0812">Transmembrane</keyword>
<feature type="transmembrane region" description="Helical" evidence="4">
    <location>
        <begin position="62"/>
        <end position="83"/>
    </location>
</feature>